<evidence type="ECO:0000313" key="3">
    <source>
        <dbReference type="Proteomes" id="UP000249115"/>
    </source>
</evidence>
<proteinExistence type="predicted"/>
<accession>A0A2W7SBG1</accession>
<protein>
    <submittedName>
        <fullName evidence="1">ParB-like nuclease family protein</fullName>
    </submittedName>
</protein>
<keyword evidence="4" id="KW-1185">Reference proteome</keyword>
<dbReference type="RefSeq" id="WP_086500039.1">
    <property type="nucleotide sequence ID" value="NZ_MSSV01000004.1"/>
</dbReference>
<dbReference type="EMBL" id="QKZU01000002">
    <property type="protein sequence ID" value="PZX60205.1"/>
    <property type="molecule type" value="Genomic_DNA"/>
</dbReference>
<evidence type="ECO:0000313" key="2">
    <source>
        <dbReference type="EMBL" id="TXD78031.1"/>
    </source>
</evidence>
<comment type="caution">
    <text evidence="1">The sequence shown here is derived from an EMBL/GenBank/DDBJ whole genome shotgun (WGS) entry which is preliminary data.</text>
</comment>
<name>A0A2W7SBG1_9BACT</name>
<organism evidence="1 3">
    <name type="scientific">Algoriphagus ratkowskyi</name>
    <dbReference type="NCBI Taxonomy" id="57028"/>
    <lineage>
        <taxon>Bacteria</taxon>
        <taxon>Pseudomonadati</taxon>
        <taxon>Bacteroidota</taxon>
        <taxon>Cytophagia</taxon>
        <taxon>Cytophagales</taxon>
        <taxon>Cyclobacteriaceae</taxon>
        <taxon>Algoriphagus</taxon>
    </lineage>
</organism>
<dbReference type="SUPFAM" id="SSF110849">
    <property type="entry name" value="ParB/Sulfiredoxin"/>
    <property type="match status" value="1"/>
</dbReference>
<dbReference type="Gene3D" id="3.90.1530.10">
    <property type="entry name" value="Conserved hypothetical protein from pyrococcus furiosus pfu- 392566-001, ParB domain"/>
    <property type="match status" value="1"/>
</dbReference>
<dbReference type="AlphaFoldDB" id="A0A2W7SBG1"/>
<reference evidence="2 4" key="2">
    <citation type="submission" date="2019-08" db="EMBL/GenBank/DDBJ databases">
        <title>Genome of Algoriphagus ratkowskyi IC026.</title>
        <authorList>
            <person name="Bowman J.P."/>
        </authorList>
    </citation>
    <scope>NUCLEOTIDE SEQUENCE [LARGE SCALE GENOMIC DNA]</scope>
    <source>
        <strain evidence="2 4">IC026</strain>
    </source>
</reference>
<sequence>MFNLFKKAPVLTETEIQSQRKKDNVFNEVKTWKAGREMSKNDMKEYIQALCNYRSWIKASYIEMSLIQYERFVLVEIETSKLPISDDFWPFKKEFHEAAKVKIKTYKALFLKSGWSPPIIFDQYNKKIIDGNHRAKALKELGCKKILVFIGIPYLSWNPEKSMKENVSRNVIR</sequence>
<evidence type="ECO:0000313" key="4">
    <source>
        <dbReference type="Proteomes" id="UP000321927"/>
    </source>
</evidence>
<dbReference type="EMBL" id="VORV01000005">
    <property type="protein sequence ID" value="TXD78031.1"/>
    <property type="molecule type" value="Genomic_DNA"/>
</dbReference>
<dbReference type="Proteomes" id="UP000321927">
    <property type="component" value="Unassembled WGS sequence"/>
</dbReference>
<dbReference type="Proteomes" id="UP000249115">
    <property type="component" value="Unassembled WGS sequence"/>
</dbReference>
<evidence type="ECO:0000313" key="1">
    <source>
        <dbReference type="EMBL" id="PZX60205.1"/>
    </source>
</evidence>
<dbReference type="InterPro" id="IPR036086">
    <property type="entry name" value="ParB/Sulfiredoxin_sf"/>
</dbReference>
<reference evidence="1 3" key="1">
    <citation type="submission" date="2018-06" db="EMBL/GenBank/DDBJ databases">
        <title>Genomic Encyclopedia of Archaeal and Bacterial Type Strains, Phase II (KMG-II): from individual species to whole genera.</title>
        <authorList>
            <person name="Goeker M."/>
        </authorList>
    </citation>
    <scope>NUCLEOTIDE SEQUENCE [LARGE SCALE GENOMIC DNA]</scope>
    <source>
        <strain evidence="1 3">DSM 22686</strain>
    </source>
</reference>
<gene>
    <name evidence="2" type="ORF">ESW18_08250</name>
    <name evidence="1" type="ORF">LV84_00475</name>
</gene>